<organism evidence="3 4">
    <name type="scientific">Caballeronia sordidicola</name>
    <name type="common">Burkholderia sordidicola</name>
    <dbReference type="NCBI Taxonomy" id="196367"/>
    <lineage>
        <taxon>Bacteria</taxon>
        <taxon>Pseudomonadati</taxon>
        <taxon>Pseudomonadota</taxon>
        <taxon>Betaproteobacteria</taxon>
        <taxon>Burkholderiales</taxon>
        <taxon>Burkholderiaceae</taxon>
        <taxon>Caballeronia</taxon>
    </lineage>
</organism>
<feature type="coiled-coil region" evidence="1">
    <location>
        <begin position="88"/>
        <end position="115"/>
    </location>
</feature>
<evidence type="ECO:0000313" key="4">
    <source>
        <dbReference type="Proteomes" id="UP000054893"/>
    </source>
</evidence>
<dbReference type="Proteomes" id="UP000054893">
    <property type="component" value="Unassembled WGS sequence"/>
</dbReference>
<gene>
    <name evidence="3" type="ORF">AWB64_02515</name>
</gene>
<evidence type="ECO:0000313" key="3">
    <source>
        <dbReference type="EMBL" id="SAL29517.1"/>
    </source>
</evidence>
<dbReference type="RefSeq" id="WP_060819280.1">
    <property type="nucleotide sequence ID" value="NZ_FCOC02000006.1"/>
</dbReference>
<evidence type="ECO:0008006" key="5">
    <source>
        <dbReference type="Google" id="ProtNLM"/>
    </source>
</evidence>
<accession>A0A158GC89</accession>
<evidence type="ECO:0000256" key="2">
    <source>
        <dbReference type="SAM" id="MobiDB-lite"/>
    </source>
</evidence>
<feature type="compositionally biased region" description="Polar residues" evidence="2">
    <location>
        <begin position="1"/>
        <end position="11"/>
    </location>
</feature>
<reference evidence="3 4" key="1">
    <citation type="submission" date="2016-01" db="EMBL/GenBank/DDBJ databases">
        <authorList>
            <person name="Oliw E.H."/>
        </authorList>
    </citation>
    <scope>NUCLEOTIDE SEQUENCE [LARGE SCALE GENOMIC DNA]</scope>
    <source>
        <strain evidence="3">LMG 22029</strain>
    </source>
</reference>
<dbReference type="EMBL" id="FCOC02000006">
    <property type="protein sequence ID" value="SAL29517.1"/>
    <property type="molecule type" value="Genomic_DNA"/>
</dbReference>
<feature type="compositionally biased region" description="Basic and acidic residues" evidence="2">
    <location>
        <begin position="12"/>
        <end position="22"/>
    </location>
</feature>
<protein>
    <recommendedName>
        <fullName evidence="5">ATPase</fullName>
    </recommendedName>
</protein>
<feature type="region of interest" description="Disordered" evidence="2">
    <location>
        <begin position="1"/>
        <end position="22"/>
    </location>
</feature>
<sequence>MSQENAAGTSRTDTREGSTADAKGKQRPLYFFYPDTAELFECPLESVDTVAKEIALMSRLSENLIEARQALGMAHANWLEQQSNVALRPQLEAKLKEAIKKEEAATAEVHKELEETPAFNKDGVWELLPLRKTGSGKEQYSGQRFTYVRSSKMRNHFRRYKLDSDKPQLKSFLVKDEATKKYKIDHKMLDEKLHEALHKTKLHEWKTPPWGVDWAPSFAEGFNKNANFKSPDDPNAMVEFSGGTQMLRLFAGAGASAKVESTFKSFDDVLHLRGEVSASAKAKGEVGGILADGNIKAMLYLPWKSGLELWIPAPTETQGGSYSWSSTPDTTLGFFRISVVAKAEASCGASLLAEGGVEFKLGRDGKTQQVRGTRATRDPNQMQRPRLDVTKVEATADAGGDLKAFAGVEAEASFDGAFEWRRPQEKVKWTSFASVKPGVSGQAGIGAQAAFHITYDEKFRIFMKAGVCVGVGLKGEIEATVDVVNMAEFAWWAKSQVAYAGDKNLKYFETEAFKTFVAMYTLAIAKGKEIGAFVGKQFSELRTDLTNFIRTEPKKFLDAVRNAHDSLLNSLAEVKGYIIYALKSIGDQFEEWRLEASDAIDRILASAQIKNELNNVYQFTSPEIGEKSEAQLARNDIGQFIGMDQVAMIEGRLRDEPAPGFAFAFNDSPAYMMQQGTNVAWLHPATTAGDGSQLA</sequence>
<dbReference type="OrthoDB" id="7796826at2"/>
<evidence type="ECO:0000256" key="1">
    <source>
        <dbReference type="SAM" id="Coils"/>
    </source>
</evidence>
<name>A0A158GC89_CABSO</name>
<keyword evidence="1" id="KW-0175">Coiled coil</keyword>
<dbReference type="AlphaFoldDB" id="A0A158GC89"/>
<proteinExistence type="predicted"/>